<dbReference type="GO" id="GO:0022857">
    <property type="term" value="F:transmembrane transporter activity"/>
    <property type="evidence" value="ECO:0007669"/>
    <property type="project" value="InterPro"/>
</dbReference>
<dbReference type="OrthoDB" id="5080400at2759"/>
<keyword evidence="8" id="KW-1185">Reference proteome</keyword>
<organism evidence="7 8">
    <name type="scientific">Clonostachys solani</name>
    <dbReference type="NCBI Taxonomy" id="160281"/>
    <lineage>
        <taxon>Eukaryota</taxon>
        <taxon>Fungi</taxon>
        <taxon>Dikarya</taxon>
        <taxon>Ascomycota</taxon>
        <taxon>Pezizomycotina</taxon>
        <taxon>Sordariomycetes</taxon>
        <taxon>Hypocreomycetidae</taxon>
        <taxon>Hypocreales</taxon>
        <taxon>Bionectriaceae</taxon>
        <taxon>Clonostachys</taxon>
    </lineage>
</organism>
<dbReference type="PANTHER" id="PTHR43791:SF36">
    <property type="entry name" value="TRANSPORTER, PUTATIVE (AFU_ORTHOLOGUE AFUA_6G08340)-RELATED"/>
    <property type="match status" value="1"/>
</dbReference>
<evidence type="ECO:0000313" key="8">
    <source>
        <dbReference type="Proteomes" id="UP000775872"/>
    </source>
</evidence>
<comment type="subcellular location">
    <subcellularLocation>
        <location evidence="1">Membrane</location>
        <topology evidence="1">Multi-pass membrane protein</topology>
    </subcellularLocation>
</comment>
<name>A0A9N9Z9A2_9HYPO</name>
<feature type="transmembrane region" description="Helical" evidence="6">
    <location>
        <begin position="211"/>
        <end position="229"/>
    </location>
</feature>
<keyword evidence="3 6" id="KW-0812">Transmembrane</keyword>
<keyword evidence="2" id="KW-0813">Transport</keyword>
<feature type="transmembrane region" description="Helical" evidence="6">
    <location>
        <begin position="268"/>
        <end position="289"/>
    </location>
</feature>
<comment type="caution">
    <text evidence="7">The sequence shown here is derived from an EMBL/GenBank/DDBJ whole genome shotgun (WGS) entry which is preliminary data.</text>
</comment>
<proteinExistence type="predicted"/>
<keyword evidence="5 6" id="KW-0472">Membrane</keyword>
<dbReference type="SUPFAM" id="SSF103473">
    <property type="entry name" value="MFS general substrate transporter"/>
    <property type="match status" value="2"/>
</dbReference>
<sequence length="351" mass="37977">MATNKDAPTQLSDLKDDKASVTSQAVGTTFVLSAHEQHVRDEYAKFSPEEARAIEKRLKLKLDLRLFPTLMIMYILNYIDRNALPIAKIAGIQQELGLSSTEYSTCLSILFVGYLLTQVPSNLFLSQVPPSIYLPSAMAVWGVVSGCTALAHSYGGLVAVRFVLGFCEAPFFPGARKITYALLSVPYLTGFCIVLLTCWYADRIQKRTWPIVINLAVCIVGLAIMGGTLAVPARIIASILMISGITSASNMNLAWIGSSIPAPAPKRAASIACVNMVGNVGNVIGGYLFPDSQAQRYPMAIGVEGGAAILAIGGVVFFRWYLKKQNEKLASGEEDAHKAVGISDRDFRYVI</sequence>
<dbReference type="Gene3D" id="1.20.1250.20">
    <property type="entry name" value="MFS general substrate transporter like domains"/>
    <property type="match status" value="2"/>
</dbReference>
<feature type="transmembrane region" description="Helical" evidence="6">
    <location>
        <begin position="301"/>
        <end position="322"/>
    </location>
</feature>
<dbReference type="InterPro" id="IPR011701">
    <property type="entry name" value="MFS"/>
</dbReference>
<evidence type="ECO:0000313" key="7">
    <source>
        <dbReference type="EMBL" id="CAH0051286.1"/>
    </source>
</evidence>
<dbReference type="InterPro" id="IPR036259">
    <property type="entry name" value="MFS_trans_sf"/>
</dbReference>
<protein>
    <submittedName>
        <fullName evidence="7">Uncharacterized protein</fullName>
    </submittedName>
</protein>
<reference evidence="8" key="1">
    <citation type="submission" date="2019-06" db="EMBL/GenBank/DDBJ databases">
        <authorList>
            <person name="Broberg M."/>
        </authorList>
    </citation>
    <scope>NUCLEOTIDE SEQUENCE [LARGE SCALE GENOMIC DNA]</scope>
</reference>
<dbReference type="GO" id="GO:0016020">
    <property type="term" value="C:membrane"/>
    <property type="evidence" value="ECO:0007669"/>
    <property type="project" value="UniProtKB-SubCell"/>
</dbReference>
<evidence type="ECO:0000256" key="3">
    <source>
        <dbReference type="ARBA" id="ARBA00022692"/>
    </source>
</evidence>
<dbReference type="Pfam" id="PF07690">
    <property type="entry name" value="MFS_1"/>
    <property type="match status" value="1"/>
</dbReference>
<feature type="transmembrane region" description="Helical" evidence="6">
    <location>
        <begin position="178"/>
        <end position="199"/>
    </location>
</feature>
<evidence type="ECO:0000256" key="4">
    <source>
        <dbReference type="ARBA" id="ARBA00022989"/>
    </source>
</evidence>
<evidence type="ECO:0000256" key="6">
    <source>
        <dbReference type="SAM" id="Phobius"/>
    </source>
</evidence>
<reference evidence="7 8" key="2">
    <citation type="submission" date="2021-10" db="EMBL/GenBank/DDBJ databases">
        <authorList>
            <person name="Piombo E."/>
        </authorList>
    </citation>
    <scope>NUCLEOTIDE SEQUENCE [LARGE SCALE GENOMIC DNA]</scope>
</reference>
<dbReference type="Proteomes" id="UP000775872">
    <property type="component" value="Unassembled WGS sequence"/>
</dbReference>
<feature type="transmembrane region" description="Helical" evidence="6">
    <location>
        <begin position="235"/>
        <end position="256"/>
    </location>
</feature>
<evidence type="ECO:0000256" key="2">
    <source>
        <dbReference type="ARBA" id="ARBA00022448"/>
    </source>
</evidence>
<keyword evidence="4 6" id="KW-1133">Transmembrane helix</keyword>
<evidence type="ECO:0000256" key="5">
    <source>
        <dbReference type="ARBA" id="ARBA00023136"/>
    </source>
</evidence>
<evidence type="ECO:0000256" key="1">
    <source>
        <dbReference type="ARBA" id="ARBA00004141"/>
    </source>
</evidence>
<dbReference type="AlphaFoldDB" id="A0A9N9Z9A2"/>
<gene>
    <name evidence="7" type="ORF">CSOL1703_00014607</name>
</gene>
<dbReference type="EMBL" id="CABFOC020000040">
    <property type="protein sequence ID" value="CAH0051286.1"/>
    <property type="molecule type" value="Genomic_DNA"/>
</dbReference>
<feature type="transmembrane region" description="Helical" evidence="6">
    <location>
        <begin position="132"/>
        <end position="154"/>
    </location>
</feature>
<dbReference type="PANTHER" id="PTHR43791">
    <property type="entry name" value="PERMEASE-RELATED"/>
    <property type="match status" value="1"/>
</dbReference>
<accession>A0A9N9Z9A2</accession>